<evidence type="ECO:0000313" key="3">
    <source>
        <dbReference type="EMBL" id="KAK2144246.1"/>
    </source>
</evidence>
<dbReference type="GO" id="GO:0005509">
    <property type="term" value="F:calcium ion binding"/>
    <property type="evidence" value="ECO:0007669"/>
    <property type="project" value="InterPro"/>
</dbReference>
<dbReference type="InterPro" id="IPR018247">
    <property type="entry name" value="EF_Hand_1_Ca_BS"/>
</dbReference>
<evidence type="ECO:0000256" key="1">
    <source>
        <dbReference type="ARBA" id="ARBA00022837"/>
    </source>
</evidence>
<gene>
    <name evidence="3" type="ORF">LSH36_775g00040</name>
</gene>
<protein>
    <recommendedName>
        <fullName evidence="2">EF-hand domain-containing protein</fullName>
    </recommendedName>
</protein>
<dbReference type="PANTHER" id="PTHR47065:SF1">
    <property type="entry name" value="EF-HAND CALCIUM-BINDING DOMAIN-CONTAINING PROTEIN 9"/>
    <property type="match status" value="1"/>
</dbReference>
<dbReference type="InterPro" id="IPR042798">
    <property type="entry name" value="EFCAB9"/>
</dbReference>
<organism evidence="3 4">
    <name type="scientific">Paralvinella palmiformis</name>
    <dbReference type="NCBI Taxonomy" id="53620"/>
    <lineage>
        <taxon>Eukaryota</taxon>
        <taxon>Metazoa</taxon>
        <taxon>Spiralia</taxon>
        <taxon>Lophotrochozoa</taxon>
        <taxon>Annelida</taxon>
        <taxon>Polychaeta</taxon>
        <taxon>Sedentaria</taxon>
        <taxon>Canalipalpata</taxon>
        <taxon>Terebellida</taxon>
        <taxon>Terebelliformia</taxon>
        <taxon>Alvinellidae</taxon>
        <taxon>Paralvinella</taxon>
    </lineage>
</organism>
<keyword evidence="4" id="KW-1185">Reference proteome</keyword>
<dbReference type="Gene3D" id="1.10.238.10">
    <property type="entry name" value="EF-hand"/>
    <property type="match status" value="1"/>
</dbReference>
<dbReference type="PROSITE" id="PS00018">
    <property type="entry name" value="EF_HAND_1"/>
    <property type="match status" value="3"/>
</dbReference>
<dbReference type="AlphaFoldDB" id="A0AAD9J0Z3"/>
<reference evidence="3" key="1">
    <citation type="journal article" date="2023" name="Mol. Biol. Evol.">
        <title>Third-Generation Sequencing Reveals the Adaptive Role of the Epigenome in Three Deep-Sea Polychaetes.</title>
        <authorList>
            <person name="Perez M."/>
            <person name="Aroh O."/>
            <person name="Sun Y."/>
            <person name="Lan Y."/>
            <person name="Juniper S.K."/>
            <person name="Young C.R."/>
            <person name="Angers B."/>
            <person name="Qian P.Y."/>
        </authorList>
    </citation>
    <scope>NUCLEOTIDE SEQUENCE</scope>
    <source>
        <strain evidence="3">P08H-3</strain>
    </source>
</reference>
<dbReference type="GO" id="GO:0005737">
    <property type="term" value="C:cytoplasm"/>
    <property type="evidence" value="ECO:0007669"/>
    <property type="project" value="TreeGrafter"/>
</dbReference>
<evidence type="ECO:0000259" key="2">
    <source>
        <dbReference type="PROSITE" id="PS50222"/>
    </source>
</evidence>
<sequence length="181" mass="21066">MQVKSLFLQHFHLDQTYYLMSGRCARLLNEYFNALDVHNKSGLNDIQFSNLMKVITDLTQTEILFLFELFDLDASGILEFGEFYLMVCILIATKDNIMKGFIHMHSRVVFDLLDANSSGTISVSEFKKYGFFFDFTPDAINGVFHEFDVSHDQVLDYREFRMFALACVNSKKEMNREEVVC</sequence>
<dbReference type="GO" id="GO:0097228">
    <property type="term" value="C:sperm principal piece"/>
    <property type="evidence" value="ECO:0007669"/>
    <property type="project" value="TreeGrafter"/>
</dbReference>
<dbReference type="PROSITE" id="PS50222">
    <property type="entry name" value="EF_HAND_2"/>
    <property type="match status" value="2"/>
</dbReference>
<comment type="caution">
    <text evidence="3">The sequence shown here is derived from an EMBL/GenBank/DDBJ whole genome shotgun (WGS) entry which is preliminary data.</text>
</comment>
<dbReference type="InterPro" id="IPR002048">
    <property type="entry name" value="EF_hand_dom"/>
</dbReference>
<dbReference type="SMART" id="SM00054">
    <property type="entry name" value="EFh"/>
    <property type="match status" value="3"/>
</dbReference>
<keyword evidence="1" id="KW-0106">Calcium</keyword>
<accession>A0AAD9J0Z3</accession>
<dbReference type="Pfam" id="PF13499">
    <property type="entry name" value="EF-hand_7"/>
    <property type="match status" value="1"/>
</dbReference>
<dbReference type="GO" id="GO:0030317">
    <property type="term" value="P:flagellated sperm motility"/>
    <property type="evidence" value="ECO:0007669"/>
    <property type="project" value="TreeGrafter"/>
</dbReference>
<dbReference type="PANTHER" id="PTHR47065">
    <property type="entry name" value="EF-HAND CALCIUM-BINDING DOMAIN-CONTAINING PROTEIN 9"/>
    <property type="match status" value="1"/>
</dbReference>
<evidence type="ECO:0000313" key="4">
    <source>
        <dbReference type="Proteomes" id="UP001208570"/>
    </source>
</evidence>
<dbReference type="Proteomes" id="UP001208570">
    <property type="component" value="Unassembled WGS sequence"/>
</dbReference>
<feature type="domain" description="EF-hand" evidence="2">
    <location>
        <begin position="58"/>
        <end position="93"/>
    </location>
</feature>
<dbReference type="GO" id="GO:0061891">
    <property type="term" value="F:calcium ion sensor activity"/>
    <property type="evidence" value="ECO:0007669"/>
    <property type="project" value="TreeGrafter"/>
</dbReference>
<feature type="domain" description="EF-hand" evidence="2">
    <location>
        <begin position="109"/>
        <end position="136"/>
    </location>
</feature>
<dbReference type="EMBL" id="JAODUP010000775">
    <property type="protein sequence ID" value="KAK2144246.1"/>
    <property type="molecule type" value="Genomic_DNA"/>
</dbReference>
<proteinExistence type="predicted"/>
<dbReference type="SUPFAM" id="SSF47473">
    <property type="entry name" value="EF-hand"/>
    <property type="match status" value="1"/>
</dbReference>
<dbReference type="InterPro" id="IPR011992">
    <property type="entry name" value="EF-hand-dom_pair"/>
</dbReference>
<name>A0AAD9J0Z3_9ANNE</name>